<evidence type="ECO:0008006" key="3">
    <source>
        <dbReference type="Google" id="ProtNLM"/>
    </source>
</evidence>
<dbReference type="Proteomes" id="UP001565368">
    <property type="component" value="Unassembled WGS sequence"/>
</dbReference>
<keyword evidence="2" id="KW-1185">Reference proteome</keyword>
<accession>A0ABR3PW60</accession>
<evidence type="ECO:0000313" key="1">
    <source>
        <dbReference type="EMBL" id="KAL1406654.1"/>
    </source>
</evidence>
<dbReference type="RefSeq" id="XP_069206598.1">
    <property type="nucleotide sequence ID" value="XM_069356757.1"/>
</dbReference>
<organism evidence="1 2">
    <name type="scientific">Vanrija albida</name>
    <dbReference type="NCBI Taxonomy" id="181172"/>
    <lineage>
        <taxon>Eukaryota</taxon>
        <taxon>Fungi</taxon>
        <taxon>Dikarya</taxon>
        <taxon>Basidiomycota</taxon>
        <taxon>Agaricomycotina</taxon>
        <taxon>Tremellomycetes</taxon>
        <taxon>Trichosporonales</taxon>
        <taxon>Trichosporonaceae</taxon>
        <taxon>Vanrija</taxon>
    </lineage>
</organism>
<protein>
    <recommendedName>
        <fullName evidence="3">F-box domain-containing protein</fullName>
    </recommendedName>
</protein>
<comment type="caution">
    <text evidence="1">The sequence shown here is derived from an EMBL/GenBank/DDBJ whole genome shotgun (WGS) entry which is preliminary data.</text>
</comment>
<proteinExistence type="predicted"/>
<dbReference type="GeneID" id="95989403"/>
<reference evidence="1 2" key="1">
    <citation type="submission" date="2023-08" db="EMBL/GenBank/DDBJ databases">
        <title>Annotated Genome Sequence of Vanrija albida AlHP1.</title>
        <authorList>
            <person name="Herzog R."/>
        </authorList>
    </citation>
    <scope>NUCLEOTIDE SEQUENCE [LARGE SCALE GENOMIC DNA]</scope>
    <source>
        <strain evidence="1 2">AlHP1</strain>
    </source>
</reference>
<gene>
    <name evidence="1" type="ORF">Q8F55_008360</name>
</gene>
<sequence length="127" mass="14615">MLPMLDHTAYPDVIDLVLDYCALPTLAAFRATSREFRDNVDRRLVYHTELEAIEVPDDHTISGNRTEFAFVIARDARYPAFVPPRDGLPPRRIKGHLPWTPRYVHTLDLDFHDWVESTSLPDSLLTA</sequence>
<dbReference type="EMBL" id="JBBXJM010000006">
    <property type="protein sequence ID" value="KAL1406654.1"/>
    <property type="molecule type" value="Genomic_DNA"/>
</dbReference>
<evidence type="ECO:0000313" key="2">
    <source>
        <dbReference type="Proteomes" id="UP001565368"/>
    </source>
</evidence>
<name>A0ABR3PW60_9TREE</name>